<evidence type="ECO:0000313" key="2">
    <source>
        <dbReference type="EMBL" id="CAL1398913.1"/>
    </source>
</evidence>
<feature type="transmembrane region" description="Helical" evidence="1">
    <location>
        <begin position="41"/>
        <end position="67"/>
    </location>
</feature>
<organism evidence="2 3">
    <name type="scientific">Linum trigynum</name>
    <dbReference type="NCBI Taxonomy" id="586398"/>
    <lineage>
        <taxon>Eukaryota</taxon>
        <taxon>Viridiplantae</taxon>
        <taxon>Streptophyta</taxon>
        <taxon>Embryophyta</taxon>
        <taxon>Tracheophyta</taxon>
        <taxon>Spermatophyta</taxon>
        <taxon>Magnoliopsida</taxon>
        <taxon>eudicotyledons</taxon>
        <taxon>Gunneridae</taxon>
        <taxon>Pentapetalae</taxon>
        <taxon>rosids</taxon>
        <taxon>fabids</taxon>
        <taxon>Malpighiales</taxon>
        <taxon>Linaceae</taxon>
        <taxon>Linum</taxon>
    </lineage>
</organism>
<name>A0AAV2FKZ3_9ROSI</name>
<dbReference type="AlphaFoldDB" id="A0AAV2FKZ3"/>
<gene>
    <name evidence="2" type="ORF">LTRI10_LOCUS39120</name>
</gene>
<accession>A0AAV2FKZ3</accession>
<keyword evidence="1" id="KW-0472">Membrane</keyword>
<dbReference type="Proteomes" id="UP001497516">
    <property type="component" value="Chromosome 7"/>
</dbReference>
<keyword evidence="1" id="KW-0812">Transmembrane</keyword>
<evidence type="ECO:0000313" key="3">
    <source>
        <dbReference type="Proteomes" id="UP001497516"/>
    </source>
</evidence>
<dbReference type="Gene3D" id="1.20.1250.20">
    <property type="entry name" value="MFS general substrate transporter like domains"/>
    <property type="match status" value="1"/>
</dbReference>
<reference evidence="2 3" key="1">
    <citation type="submission" date="2024-04" db="EMBL/GenBank/DDBJ databases">
        <authorList>
            <person name="Fracassetti M."/>
        </authorList>
    </citation>
    <scope>NUCLEOTIDE SEQUENCE [LARGE SCALE GENOMIC DNA]</scope>
</reference>
<proteinExistence type="predicted"/>
<dbReference type="EMBL" id="OZ034820">
    <property type="protein sequence ID" value="CAL1398913.1"/>
    <property type="molecule type" value="Genomic_DNA"/>
</dbReference>
<protein>
    <submittedName>
        <fullName evidence="2">Uncharacterized protein</fullName>
    </submittedName>
</protein>
<feature type="transmembrane region" description="Helical" evidence="1">
    <location>
        <begin position="79"/>
        <end position="100"/>
    </location>
</feature>
<evidence type="ECO:0000256" key="1">
    <source>
        <dbReference type="SAM" id="Phobius"/>
    </source>
</evidence>
<sequence length="104" mass="11494">MPNSRHIGRRLRVQRHEVVGGVEAREESLEEVFNCTNRPALVINTVFSTFSSLLGNGVFVSYGSLLLQSSGLMLPNDSYIVTFVVSFAILVVTSIQPLILSRLE</sequence>
<dbReference type="InterPro" id="IPR036259">
    <property type="entry name" value="MFS_trans_sf"/>
</dbReference>
<keyword evidence="3" id="KW-1185">Reference proteome</keyword>
<keyword evidence="1" id="KW-1133">Transmembrane helix</keyword>